<dbReference type="Gene3D" id="3.40.1510.10">
    <property type="entry name" value="Hut operon regulatory protein HutP"/>
    <property type="match status" value="1"/>
</dbReference>
<dbReference type="EMBL" id="SKFG01000004">
    <property type="protein sequence ID" value="TCZ78951.1"/>
    <property type="molecule type" value="Genomic_DNA"/>
</dbReference>
<dbReference type="Proteomes" id="UP000295418">
    <property type="component" value="Unassembled WGS sequence"/>
</dbReference>
<dbReference type="AlphaFoldDB" id="A0A4R4EKL5"/>
<accession>A0A4R4EKL5</accession>
<dbReference type="CDD" id="cd11640">
    <property type="entry name" value="HutP"/>
    <property type="match status" value="1"/>
</dbReference>
<keyword evidence="9" id="KW-0804">Transcription</keyword>
<comment type="subunit">
    <text evidence="3">Homohexamer.</text>
</comment>
<keyword evidence="11" id="KW-1185">Reference proteome</keyword>
<name>A0A4R4EKL5_9BACL</name>
<gene>
    <name evidence="10" type="primary">hutP</name>
    <name evidence="10" type="ORF">E0485_06465</name>
</gene>
<evidence type="ECO:0000256" key="3">
    <source>
        <dbReference type="ARBA" id="ARBA00011643"/>
    </source>
</evidence>
<comment type="similarity">
    <text evidence="2">Belongs to the HutP family.</text>
</comment>
<organism evidence="10 11">
    <name type="scientific">Paenibacillus albiflavus</name>
    <dbReference type="NCBI Taxonomy" id="2545760"/>
    <lineage>
        <taxon>Bacteria</taxon>
        <taxon>Bacillati</taxon>
        <taxon>Bacillota</taxon>
        <taxon>Bacilli</taxon>
        <taxon>Bacillales</taxon>
        <taxon>Paenibacillaceae</taxon>
        <taxon>Paenibacillus</taxon>
    </lineage>
</organism>
<dbReference type="OrthoDB" id="2388985at2"/>
<evidence type="ECO:0000256" key="2">
    <source>
        <dbReference type="ARBA" id="ARBA00009992"/>
    </source>
</evidence>
<sequence>MNSFSLGKLTCLLAMLHNDSWGKEVEDELKTRGYRYTIGKVGSMDIVKVVAAIETAAKSKHIIDEGHYREAHALYHATIEAIQGIGRGTIQFGEILRTVGLTFAIVRGTVDRPGHDGEWISVCVFGSIGAPKKGFEHDTLGFGYNHI</sequence>
<evidence type="ECO:0000256" key="5">
    <source>
        <dbReference type="ARBA" id="ARBA00022808"/>
    </source>
</evidence>
<evidence type="ECO:0000313" key="10">
    <source>
        <dbReference type="EMBL" id="TCZ78951.1"/>
    </source>
</evidence>
<dbReference type="GO" id="GO:0006547">
    <property type="term" value="P:L-histidine metabolic process"/>
    <property type="evidence" value="ECO:0007669"/>
    <property type="project" value="UniProtKB-KW"/>
</dbReference>
<keyword evidence="6" id="KW-0694">RNA-binding</keyword>
<keyword evidence="7" id="KW-0805">Transcription regulation</keyword>
<comment type="caution">
    <text evidence="10">The sequence shown here is derived from an EMBL/GenBank/DDBJ whole genome shotgun (WGS) entry which is preliminary data.</text>
</comment>
<keyword evidence="5" id="KW-0369">Histidine metabolism</keyword>
<evidence type="ECO:0000256" key="6">
    <source>
        <dbReference type="ARBA" id="ARBA00022884"/>
    </source>
</evidence>
<evidence type="ECO:0000256" key="4">
    <source>
        <dbReference type="ARBA" id="ARBA00019377"/>
    </source>
</evidence>
<evidence type="ECO:0000256" key="1">
    <source>
        <dbReference type="ARBA" id="ARBA00002945"/>
    </source>
</evidence>
<evidence type="ECO:0000256" key="9">
    <source>
        <dbReference type="ARBA" id="ARBA00023163"/>
    </source>
</evidence>
<dbReference type="NCBIfam" id="NF002838">
    <property type="entry name" value="PRK03065.1"/>
    <property type="match status" value="1"/>
</dbReference>
<comment type="function">
    <text evidence="1">Antiterminator that binds to cis-acting regulatory sequences on the mRNA in the presence of histidine, thereby suppressing transcription termination and activating the hut operon for histidine utilization.</text>
</comment>
<evidence type="ECO:0000256" key="7">
    <source>
        <dbReference type="ARBA" id="ARBA00023015"/>
    </source>
</evidence>
<keyword evidence="8" id="KW-0010">Activator</keyword>
<dbReference type="Pfam" id="PF09021">
    <property type="entry name" value="HutP"/>
    <property type="match status" value="1"/>
</dbReference>
<dbReference type="SUPFAM" id="SSF111064">
    <property type="entry name" value="Hut operon positive regulatory protein HutP"/>
    <property type="match status" value="1"/>
</dbReference>
<dbReference type="GO" id="GO:0003723">
    <property type="term" value="F:RNA binding"/>
    <property type="evidence" value="ECO:0007669"/>
    <property type="project" value="UniProtKB-KW"/>
</dbReference>
<protein>
    <recommendedName>
        <fullName evidence="4">Hut operon positive regulatory protein</fullName>
    </recommendedName>
</protein>
<reference evidence="10 11" key="1">
    <citation type="submission" date="2019-03" db="EMBL/GenBank/DDBJ databases">
        <authorList>
            <person name="Kim M.K.M."/>
        </authorList>
    </citation>
    <scope>NUCLEOTIDE SEQUENCE [LARGE SCALE GENOMIC DNA]</scope>
    <source>
        <strain evidence="10 11">18JY21-1</strain>
    </source>
</reference>
<evidence type="ECO:0000313" key="11">
    <source>
        <dbReference type="Proteomes" id="UP000295418"/>
    </source>
</evidence>
<dbReference type="InterPro" id="IPR015111">
    <property type="entry name" value="Regulatory_HutP"/>
</dbReference>
<proteinExistence type="inferred from homology"/>
<dbReference type="InterPro" id="IPR036482">
    <property type="entry name" value="Regulatory_HutP_sf"/>
</dbReference>
<evidence type="ECO:0000256" key="8">
    <source>
        <dbReference type="ARBA" id="ARBA00023159"/>
    </source>
</evidence>